<sequence>MRSGRGTTSNGGRWKSRRLKVWRVVAVDPRRLRGLGLPTYGALAVVVREGGGDGRSSCGPRRGGSHLDDEVPTAT</sequence>
<dbReference type="AlphaFoldDB" id="A0A0A8YHA0"/>
<evidence type="ECO:0000313" key="2">
    <source>
        <dbReference type="EMBL" id="JAD24775.1"/>
    </source>
</evidence>
<reference evidence="2" key="2">
    <citation type="journal article" date="2015" name="Data Brief">
        <title>Shoot transcriptome of the giant reed, Arundo donax.</title>
        <authorList>
            <person name="Barrero R.A."/>
            <person name="Guerrero F.D."/>
            <person name="Moolhuijzen P."/>
            <person name="Goolsby J.A."/>
            <person name="Tidwell J."/>
            <person name="Bellgard S.E."/>
            <person name="Bellgard M.I."/>
        </authorList>
    </citation>
    <scope>NUCLEOTIDE SEQUENCE</scope>
    <source>
        <tissue evidence="2">Shoot tissue taken approximately 20 cm above the soil surface</tissue>
    </source>
</reference>
<evidence type="ECO:0000256" key="1">
    <source>
        <dbReference type="SAM" id="MobiDB-lite"/>
    </source>
</evidence>
<organism evidence="2">
    <name type="scientific">Arundo donax</name>
    <name type="common">Giant reed</name>
    <name type="synonym">Donax arundinaceus</name>
    <dbReference type="NCBI Taxonomy" id="35708"/>
    <lineage>
        <taxon>Eukaryota</taxon>
        <taxon>Viridiplantae</taxon>
        <taxon>Streptophyta</taxon>
        <taxon>Embryophyta</taxon>
        <taxon>Tracheophyta</taxon>
        <taxon>Spermatophyta</taxon>
        <taxon>Magnoliopsida</taxon>
        <taxon>Liliopsida</taxon>
        <taxon>Poales</taxon>
        <taxon>Poaceae</taxon>
        <taxon>PACMAD clade</taxon>
        <taxon>Arundinoideae</taxon>
        <taxon>Arundineae</taxon>
        <taxon>Arundo</taxon>
    </lineage>
</organism>
<feature type="region of interest" description="Disordered" evidence="1">
    <location>
        <begin position="49"/>
        <end position="75"/>
    </location>
</feature>
<reference evidence="2" key="1">
    <citation type="submission" date="2014-09" db="EMBL/GenBank/DDBJ databases">
        <authorList>
            <person name="Magalhaes I.L.F."/>
            <person name="Oliveira U."/>
            <person name="Santos F.R."/>
            <person name="Vidigal T.H.D.A."/>
            <person name="Brescovit A.D."/>
            <person name="Santos A.J."/>
        </authorList>
    </citation>
    <scope>NUCLEOTIDE SEQUENCE</scope>
    <source>
        <tissue evidence="2">Shoot tissue taken approximately 20 cm above the soil surface</tissue>
    </source>
</reference>
<dbReference type="EMBL" id="GBRH01273120">
    <property type="protein sequence ID" value="JAD24775.1"/>
    <property type="molecule type" value="Transcribed_RNA"/>
</dbReference>
<protein>
    <submittedName>
        <fullName evidence="2">Uncharacterized protein</fullName>
    </submittedName>
</protein>
<proteinExistence type="predicted"/>
<name>A0A0A8YHA0_ARUDO</name>
<accession>A0A0A8YHA0</accession>